<feature type="transmembrane region" description="Helical" evidence="6">
    <location>
        <begin position="222"/>
        <end position="243"/>
    </location>
</feature>
<evidence type="ECO:0000256" key="2">
    <source>
        <dbReference type="ARBA" id="ARBA00022475"/>
    </source>
</evidence>
<keyword evidence="5 6" id="KW-0472">Membrane</keyword>
<reference evidence="7 8" key="1">
    <citation type="submission" date="2018-11" db="EMBL/GenBank/DDBJ databases">
        <title>Flavobacterium sp. nov., YIM 102796 draft genome.</title>
        <authorList>
            <person name="Li G."/>
            <person name="Jiang Y."/>
        </authorList>
    </citation>
    <scope>NUCLEOTIDE SEQUENCE [LARGE SCALE GENOMIC DNA]</scope>
    <source>
        <strain evidence="7 8">YIM 102796</strain>
    </source>
</reference>
<feature type="transmembrane region" description="Helical" evidence="6">
    <location>
        <begin position="451"/>
        <end position="469"/>
    </location>
</feature>
<feature type="transmembrane region" description="Helical" evidence="6">
    <location>
        <begin position="122"/>
        <end position="139"/>
    </location>
</feature>
<feature type="transmembrane region" description="Helical" evidence="6">
    <location>
        <begin position="367"/>
        <end position="387"/>
    </location>
</feature>
<comment type="subcellular location">
    <subcellularLocation>
        <location evidence="1">Cell membrane</location>
        <topology evidence="1">Multi-pass membrane protein</topology>
    </subcellularLocation>
</comment>
<gene>
    <name evidence="7" type="ORF">EG242_02290</name>
</gene>
<feature type="transmembrane region" description="Helical" evidence="6">
    <location>
        <begin position="160"/>
        <end position="177"/>
    </location>
</feature>
<feature type="transmembrane region" description="Helical" evidence="6">
    <location>
        <begin position="183"/>
        <end position="201"/>
    </location>
</feature>
<evidence type="ECO:0000256" key="5">
    <source>
        <dbReference type="ARBA" id="ARBA00023136"/>
    </source>
</evidence>
<feature type="transmembrane region" description="Helical" evidence="6">
    <location>
        <begin position="425"/>
        <end position="445"/>
    </location>
</feature>
<proteinExistence type="predicted"/>
<keyword evidence="8" id="KW-1185">Reference proteome</keyword>
<dbReference type="OrthoDB" id="9769862at2"/>
<dbReference type="GO" id="GO:0005886">
    <property type="term" value="C:plasma membrane"/>
    <property type="evidence" value="ECO:0007669"/>
    <property type="project" value="UniProtKB-SubCell"/>
</dbReference>
<protein>
    <submittedName>
        <fullName evidence="7">Uncharacterized protein</fullName>
    </submittedName>
</protein>
<dbReference type="PANTHER" id="PTHR30250">
    <property type="entry name" value="PST FAMILY PREDICTED COLANIC ACID TRANSPORTER"/>
    <property type="match status" value="1"/>
</dbReference>
<dbReference type="RefSeq" id="WP_124898302.1">
    <property type="nucleotide sequence ID" value="NZ_RQTJ01000003.1"/>
</dbReference>
<evidence type="ECO:0000256" key="3">
    <source>
        <dbReference type="ARBA" id="ARBA00022692"/>
    </source>
</evidence>
<dbReference type="EMBL" id="RQTJ01000003">
    <property type="protein sequence ID" value="RRA96446.1"/>
    <property type="molecule type" value="Genomic_DNA"/>
</dbReference>
<evidence type="ECO:0000256" key="6">
    <source>
        <dbReference type="SAM" id="Phobius"/>
    </source>
</evidence>
<evidence type="ECO:0000313" key="7">
    <source>
        <dbReference type="EMBL" id="RRA96446.1"/>
    </source>
</evidence>
<evidence type="ECO:0000256" key="4">
    <source>
        <dbReference type="ARBA" id="ARBA00022989"/>
    </source>
</evidence>
<feature type="transmembrane region" description="Helical" evidence="6">
    <location>
        <begin position="263"/>
        <end position="281"/>
    </location>
</feature>
<dbReference type="Pfam" id="PF13440">
    <property type="entry name" value="Polysacc_synt_3"/>
    <property type="match status" value="1"/>
</dbReference>
<keyword evidence="2" id="KW-1003">Cell membrane</keyword>
<comment type="caution">
    <text evidence="7">The sequence shown here is derived from an EMBL/GenBank/DDBJ whole genome shotgun (WGS) entry which is preliminary data.</text>
</comment>
<name>A0A3P1B5R7_9FLAO</name>
<feature type="transmembrane region" description="Helical" evidence="6">
    <location>
        <begin position="302"/>
        <end position="319"/>
    </location>
</feature>
<dbReference type="Proteomes" id="UP000268372">
    <property type="component" value="Unassembled WGS sequence"/>
</dbReference>
<accession>A0A3P1B5R7</accession>
<dbReference type="PANTHER" id="PTHR30250:SF11">
    <property type="entry name" value="O-ANTIGEN TRANSPORTER-RELATED"/>
    <property type="match status" value="1"/>
</dbReference>
<evidence type="ECO:0000256" key="1">
    <source>
        <dbReference type="ARBA" id="ARBA00004651"/>
    </source>
</evidence>
<evidence type="ECO:0000313" key="8">
    <source>
        <dbReference type="Proteomes" id="UP000268372"/>
    </source>
</evidence>
<sequence length="488" mass="55716">MKEEKHYKTLFKATSLFGLVEILRLFLRIITNVAATHFLGTKGFGLLGLLENAVQLIGSFANFGINFTGVREISSIKANDEEYAKTIKAVTQFSLLTGIISAIISIIFAYNLSFITFKTVEYFYWFIALSVYFVATSYTQSRIIYLEGSQNFQKLLRINVLVNLLNTIVVIAAYYFFSTQGIIMAMIVNSLVALLFYSTLSTVPKTKVKFSAEDRKIYFKKFIKSGSLLALNTFIGFLCFFIIRTYFNNVSAETLSFYNASNLIIIAYLGIVFIAMGKFFFPKLSQSIDNREQSVQLINNQLELSLLIIVPAIVLIYAFSDFIIKTLFSSAFLPVNQILIFGLASIVFRSFNYAVGYLLLSHQNFKQYFYINAVSDLLNALLTILFYEKWGLIGIGLSIFINYLLSAVYIYYYTNKKYAFKISSFVKKQFVASLFIVFAIIVLSLVFDKMYFKIIASIVFLISAGYSLIKIDEYILDFKIRNKFKSLF</sequence>
<organism evidence="7 8">
    <name type="scientific">Paenimyroides viscosum</name>
    <dbReference type="NCBI Taxonomy" id="2488729"/>
    <lineage>
        <taxon>Bacteria</taxon>
        <taxon>Pseudomonadati</taxon>
        <taxon>Bacteroidota</taxon>
        <taxon>Flavobacteriia</taxon>
        <taxon>Flavobacteriales</taxon>
        <taxon>Flavobacteriaceae</taxon>
        <taxon>Paenimyroides</taxon>
    </lineage>
</organism>
<keyword evidence="3 6" id="KW-0812">Transmembrane</keyword>
<feature type="transmembrane region" description="Helical" evidence="6">
    <location>
        <begin position="93"/>
        <end position="110"/>
    </location>
</feature>
<keyword evidence="4 6" id="KW-1133">Transmembrane helix</keyword>
<feature type="transmembrane region" description="Helical" evidence="6">
    <location>
        <begin position="339"/>
        <end position="360"/>
    </location>
</feature>
<dbReference type="InterPro" id="IPR050833">
    <property type="entry name" value="Poly_Biosynth_Transport"/>
</dbReference>
<feature type="transmembrane region" description="Helical" evidence="6">
    <location>
        <begin position="393"/>
        <end position="413"/>
    </location>
</feature>
<dbReference type="AlphaFoldDB" id="A0A3P1B5R7"/>